<dbReference type="AlphaFoldDB" id="A0A098LBW2"/>
<reference evidence="8 9" key="1">
    <citation type="submission" date="2014-09" db="EMBL/GenBank/DDBJ databases">
        <title>Sporocytophaga myxococcoides PG-01 genome sequencing.</title>
        <authorList>
            <person name="Liu L."/>
            <person name="Gao P.J."/>
            <person name="Chen G.J."/>
            <person name="Wang L.S."/>
        </authorList>
    </citation>
    <scope>NUCLEOTIDE SEQUENCE [LARGE SCALE GENOMIC DNA]</scope>
    <source>
        <strain evidence="8 9">PG-01</strain>
    </source>
</reference>
<dbReference type="Pfam" id="PF07690">
    <property type="entry name" value="MFS_1"/>
    <property type="match status" value="1"/>
</dbReference>
<feature type="transmembrane region" description="Helical" evidence="6">
    <location>
        <begin position="220"/>
        <end position="251"/>
    </location>
</feature>
<comment type="subcellular location">
    <subcellularLocation>
        <location evidence="1">Cell membrane</location>
        <topology evidence="1">Multi-pass membrane protein</topology>
    </subcellularLocation>
</comment>
<evidence type="ECO:0000256" key="5">
    <source>
        <dbReference type="ARBA" id="ARBA00023136"/>
    </source>
</evidence>
<dbReference type="STRING" id="153721.MYP_1140"/>
<evidence type="ECO:0000256" key="6">
    <source>
        <dbReference type="SAM" id="Phobius"/>
    </source>
</evidence>
<dbReference type="InterPro" id="IPR036259">
    <property type="entry name" value="MFS_trans_sf"/>
</dbReference>
<dbReference type="OrthoDB" id="9815624at2"/>
<evidence type="ECO:0000313" key="9">
    <source>
        <dbReference type="Proteomes" id="UP000030185"/>
    </source>
</evidence>
<protein>
    <submittedName>
        <fullName evidence="8">Sugar transporter</fullName>
    </submittedName>
</protein>
<dbReference type="RefSeq" id="WP_045459652.1">
    <property type="nucleotide sequence ID" value="NZ_BBLT01000002.1"/>
</dbReference>
<name>A0A098LBW2_9BACT</name>
<keyword evidence="5 6" id="KW-0472">Membrane</keyword>
<keyword evidence="4 6" id="KW-1133">Transmembrane helix</keyword>
<evidence type="ECO:0000256" key="4">
    <source>
        <dbReference type="ARBA" id="ARBA00022989"/>
    </source>
</evidence>
<keyword evidence="8" id="KW-0762">Sugar transport</keyword>
<feature type="transmembrane region" description="Helical" evidence="6">
    <location>
        <begin position="23"/>
        <end position="43"/>
    </location>
</feature>
<dbReference type="Proteomes" id="UP000030185">
    <property type="component" value="Unassembled WGS sequence"/>
</dbReference>
<keyword evidence="3 6" id="KW-0812">Transmembrane</keyword>
<feature type="transmembrane region" description="Helical" evidence="6">
    <location>
        <begin position="90"/>
        <end position="108"/>
    </location>
</feature>
<evidence type="ECO:0000256" key="1">
    <source>
        <dbReference type="ARBA" id="ARBA00004651"/>
    </source>
</evidence>
<evidence type="ECO:0000256" key="3">
    <source>
        <dbReference type="ARBA" id="ARBA00022692"/>
    </source>
</evidence>
<dbReference type="InterPro" id="IPR050189">
    <property type="entry name" value="MFS_Efflux_Transporters"/>
</dbReference>
<dbReference type="CDD" id="cd17324">
    <property type="entry name" value="MFS_NepI_like"/>
    <property type="match status" value="1"/>
</dbReference>
<dbReference type="EMBL" id="BBLT01000002">
    <property type="protein sequence ID" value="GAL83912.1"/>
    <property type="molecule type" value="Genomic_DNA"/>
</dbReference>
<feature type="domain" description="Major facilitator superfamily (MFS) profile" evidence="7">
    <location>
        <begin position="25"/>
        <end position="411"/>
    </location>
</feature>
<feature type="transmembrane region" description="Helical" evidence="6">
    <location>
        <begin position="292"/>
        <end position="314"/>
    </location>
</feature>
<feature type="transmembrane region" description="Helical" evidence="6">
    <location>
        <begin position="177"/>
        <end position="199"/>
    </location>
</feature>
<comment type="caution">
    <text evidence="8">The sequence shown here is derived from an EMBL/GenBank/DDBJ whole genome shotgun (WGS) entry which is preliminary data.</text>
</comment>
<feature type="transmembrane region" description="Helical" evidence="6">
    <location>
        <begin position="63"/>
        <end position="83"/>
    </location>
</feature>
<dbReference type="InterPro" id="IPR011701">
    <property type="entry name" value="MFS"/>
</dbReference>
<dbReference type="Gene3D" id="1.20.1250.20">
    <property type="entry name" value="MFS general substrate transporter like domains"/>
    <property type="match status" value="1"/>
</dbReference>
<keyword evidence="8" id="KW-0813">Transport</keyword>
<dbReference type="eggNOG" id="COG2814">
    <property type="taxonomic scope" value="Bacteria"/>
</dbReference>
<feature type="transmembrane region" description="Helical" evidence="6">
    <location>
        <begin position="149"/>
        <end position="171"/>
    </location>
</feature>
<accession>A0A098LBW2</accession>
<evidence type="ECO:0000256" key="2">
    <source>
        <dbReference type="ARBA" id="ARBA00022475"/>
    </source>
</evidence>
<dbReference type="SUPFAM" id="SSF103473">
    <property type="entry name" value="MFS general substrate transporter"/>
    <property type="match status" value="1"/>
</dbReference>
<evidence type="ECO:0000259" key="7">
    <source>
        <dbReference type="PROSITE" id="PS50850"/>
    </source>
</evidence>
<keyword evidence="9" id="KW-1185">Reference proteome</keyword>
<dbReference type="InterPro" id="IPR020846">
    <property type="entry name" value="MFS_dom"/>
</dbReference>
<organism evidence="8 9">
    <name type="scientific">Sporocytophaga myxococcoides</name>
    <dbReference type="NCBI Taxonomy" id="153721"/>
    <lineage>
        <taxon>Bacteria</taxon>
        <taxon>Pseudomonadati</taxon>
        <taxon>Bacteroidota</taxon>
        <taxon>Cytophagia</taxon>
        <taxon>Cytophagales</taxon>
        <taxon>Cytophagaceae</taxon>
        <taxon>Sporocytophaga</taxon>
    </lineage>
</organism>
<gene>
    <name evidence="8" type="ORF">MYP_1140</name>
</gene>
<dbReference type="PANTHER" id="PTHR43124:SF3">
    <property type="entry name" value="CHLORAMPHENICOL EFFLUX PUMP RV0191"/>
    <property type="match status" value="1"/>
</dbReference>
<feature type="transmembrane region" description="Helical" evidence="6">
    <location>
        <begin position="114"/>
        <end position="137"/>
    </location>
</feature>
<feature type="transmembrane region" description="Helical" evidence="6">
    <location>
        <begin position="388"/>
        <end position="407"/>
    </location>
</feature>
<dbReference type="GO" id="GO:0022857">
    <property type="term" value="F:transmembrane transporter activity"/>
    <property type="evidence" value="ECO:0007669"/>
    <property type="project" value="InterPro"/>
</dbReference>
<dbReference type="GO" id="GO:0005886">
    <property type="term" value="C:plasma membrane"/>
    <property type="evidence" value="ECO:0007669"/>
    <property type="project" value="UniProtKB-SubCell"/>
</dbReference>
<dbReference type="PROSITE" id="PS50850">
    <property type="entry name" value="MFS"/>
    <property type="match status" value="1"/>
</dbReference>
<dbReference type="PANTHER" id="PTHR43124">
    <property type="entry name" value="PURINE EFFLUX PUMP PBUE"/>
    <property type="match status" value="1"/>
</dbReference>
<feature type="transmembrane region" description="Helical" evidence="6">
    <location>
        <begin position="263"/>
        <end position="285"/>
    </location>
</feature>
<sequence length="411" mass="45656">MSTQVALNDFSTKEESSTTLREIALIFLLACIQFTFVIDYIVILPLGPEIMKSFQIRPDEYGLIISAYTLTAAIAGFFSSFFIDRFDRKQALLFCLFYFLTGSILSYIANTYYFFMLARMFTGAFGGVMSSLVMIYLGEKFSLKKLGVATSFVMIANGMATIVGVPAAVYFSNNYGWKFPFLVLLSINFIVLTLTYFFLPSTRKSTTKSRSTVSLRLRSVVLSANFIWPVVFMSLLTFAGGATILPFLSAYVSTNFYFSTEEIALMFFYGGLAALFVNPIVGFLIDKFGKQNVFLLLNFVSIIPLLLLTTFPFTEKNATLLITTLFFCLSTARQMSGLTLVNSLFPSEHRGRFITINSSIQLLAGSAATAISGKIIYTEENLLCNFDVLGVIGICATIICIFAAFILEEQS</sequence>
<proteinExistence type="predicted"/>
<keyword evidence="2" id="KW-1003">Cell membrane</keyword>
<evidence type="ECO:0000313" key="8">
    <source>
        <dbReference type="EMBL" id="GAL83912.1"/>
    </source>
</evidence>